<accession>A0A016UDX9</accession>
<proteinExistence type="predicted"/>
<dbReference type="AlphaFoldDB" id="A0A016UDX9"/>
<evidence type="ECO:0000313" key="3">
    <source>
        <dbReference type="Proteomes" id="UP000024635"/>
    </source>
</evidence>
<feature type="compositionally biased region" description="Basic and acidic residues" evidence="1">
    <location>
        <begin position="67"/>
        <end position="79"/>
    </location>
</feature>
<evidence type="ECO:0000256" key="1">
    <source>
        <dbReference type="SAM" id="MobiDB-lite"/>
    </source>
</evidence>
<dbReference type="EMBL" id="JARK01001380">
    <property type="protein sequence ID" value="EYC13380.1"/>
    <property type="molecule type" value="Genomic_DNA"/>
</dbReference>
<comment type="caution">
    <text evidence="2">The sequence shown here is derived from an EMBL/GenBank/DDBJ whole genome shotgun (WGS) entry which is preliminary data.</text>
</comment>
<feature type="region of interest" description="Disordered" evidence="1">
    <location>
        <begin position="33"/>
        <end position="102"/>
    </location>
</feature>
<gene>
    <name evidence="2" type="primary">Acey_s0044.g956</name>
    <name evidence="2" type="ORF">Y032_0044g956</name>
</gene>
<evidence type="ECO:0000313" key="2">
    <source>
        <dbReference type="EMBL" id="EYC13380.1"/>
    </source>
</evidence>
<keyword evidence="3" id="KW-1185">Reference proteome</keyword>
<sequence>MVVQRKKRVSFSEKVQERRFRVGQCILTAARKNEKKRAYRKRKEERQRSLSEDNDGNHINDSSATVLEEKPCLRSDRQDSGFVDGDENDCENDDRKLPSNQTLVNPEDRWKDIVRQQREKKMDLTEARPCLPGSGCWRKAEKCQTFTGLEPTPIGLGRACHLGSNP</sequence>
<dbReference type="Proteomes" id="UP000024635">
    <property type="component" value="Unassembled WGS sequence"/>
</dbReference>
<reference evidence="3" key="1">
    <citation type="journal article" date="2015" name="Nat. Genet.">
        <title>The genome and transcriptome of the zoonotic hookworm Ancylostoma ceylanicum identify infection-specific gene families.</title>
        <authorList>
            <person name="Schwarz E.M."/>
            <person name="Hu Y."/>
            <person name="Antoshechkin I."/>
            <person name="Miller M.M."/>
            <person name="Sternberg P.W."/>
            <person name="Aroian R.V."/>
        </authorList>
    </citation>
    <scope>NUCLEOTIDE SEQUENCE</scope>
    <source>
        <strain evidence="3">HY135</strain>
    </source>
</reference>
<protein>
    <submittedName>
        <fullName evidence="2">Uncharacterized protein</fullName>
    </submittedName>
</protein>
<dbReference type="OrthoDB" id="5868397at2759"/>
<name>A0A016UDX9_9BILA</name>
<feature type="compositionally biased region" description="Basic and acidic residues" evidence="1">
    <location>
        <begin position="42"/>
        <end position="58"/>
    </location>
</feature>
<organism evidence="2 3">
    <name type="scientific">Ancylostoma ceylanicum</name>
    <dbReference type="NCBI Taxonomy" id="53326"/>
    <lineage>
        <taxon>Eukaryota</taxon>
        <taxon>Metazoa</taxon>
        <taxon>Ecdysozoa</taxon>
        <taxon>Nematoda</taxon>
        <taxon>Chromadorea</taxon>
        <taxon>Rhabditida</taxon>
        <taxon>Rhabditina</taxon>
        <taxon>Rhabditomorpha</taxon>
        <taxon>Strongyloidea</taxon>
        <taxon>Ancylostomatidae</taxon>
        <taxon>Ancylostomatinae</taxon>
        <taxon>Ancylostoma</taxon>
    </lineage>
</organism>